<evidence type="ECO:0000313" key="3">
    <source>
        <dbReference type="EMBL" id="KAK5643880.1"/>
    </source>
</evidence>
<dbReference type="EMBL" id="JAVRBK010000005">
    <property type="protein sequence ID" value="KAK5643880.1"/>
    <property type="molecule type" value="Genomic_DNA"/>
</dbReference>
<gene>
    <name evidence="3" type="ORF">RI129_007725</name>
</gene>
<dbReference type="Proteomes" id="UP001329430">
    <property type="component" value="Chromosome 5"/>
</dbReference>
<keyword evidence="2" id="KW-0732">Signal</keyword>
<feature type="region of interest" description="Disordered" evidence="1">
    <location>
        <begin position="34"/>
        <end position="67"/>
    </location>
</feature>
<organism evidence="3 4">
    <name type="scientific">Pyrocoelia pectoralis</name>
    <dbReference type="NCBI Taxonomy" id="417401"/>
    <lineage>
        <taxon>Eukaryota</taxon>
        <taxon>Metazoa</taxon>
        <taxon>Ecdysozoa</taxon>
        <taxon>Arthropoda</taxon>
        <taxon>Hexapoda</taxon>
        <taxon>Insecta</taxon>
        <taxon>Pterygota</taxon>
        <taxon>Neoptera</taxon>
        <taxon>Endopterygota</taxon>
        <taxon>Coleoptera</taxon>
        <taxon>Polyphaga</taxon>
        <taxon>Elateriformia</taxon>
        <taxon>Elateroidea</taxon>
        <taxon>Lampyridae</taxon>
        <taxon>Lampyrinae</taxon>
        <taxon>Pyrocoelia</taxon>
    </lineage>
</organism>
<dbReference type="AlphaFoldDB" id="A0AAN7ZF58"/>
<protein>
    <submittedName>
        <fullName evidence="3">Uncharacterized protein</fullName>
    </submittedName>
</protein>
<evidence type="ECO:0000256" key="2">
    <source>
        <dbReference type="SAM" id="SignalP"/>
    </source>
</evidence>
<feature type="signal peptide" evidence="2">
    <location>
        <begin position="1"/>
        <end position="18"/>
    </location>
</feature>
<feature type="chain" id="PRO_5042960567" evidence="2">
    <location>
        <begin position="19"/>
        <end position="235"/>
    </location>
</feature>
<evidence type="ECO:0000256" key="1">
    <source>
        <dbReference type="SAM" id="MobiDB-lite"/>
    </source>
</evidence>
<comment type="caution">
    <text evidence="3">The sequence shown here is derived from an EMBL/GenBank/DDBJ whole genome shotgun (WGS) entry which is preliminary data.</text>
</comment>
<proteinExistence type="predicted"/>
<sequence length="235" mass="26389">MNSFVIAVLLFAVGQVAAHSYSPYKKTEGENFLTHGDRGNDDGVDLGQLFDPGSETTTKSDDNGPKIHGRPALGIFWGLKKPQQHYRRNYQDMGENGEYFQGGERYPEQGVNLGQQDWQRTGQQHGGSGGYGLNYNEDVGVKGRELYQDGYKYLGQHKMNPQDYNLGSATGKFLEQEQQIFGGGKKQRVFHPDEQQEGGRFVVNQQRRRGNQEDSNESAPVEKKNSVRQSSPGYF</sequence>
<reference evidence="3 4" key="1">
    <citation type="journal article" date="2024" name="Insects">
        <title>An Improved Chromosome-Level Genome Assembly of the Firefly Pyrocoelia pectoralis.</title>
        <authorList>
            <person name="Fu X."/>
            <person name="Meyer-Rochow V.B."/>
            <person name="Ballantyne L."/>
            <person name="Zhu X."/>
        </authorList>
    </citation>
    <scope>NUCLEOTIDE SEQUENCE [LARGE SCALE GENOMIC DNA]</scope>
    <source>
        <strain evidence="3">XCY_ONT2</strain>
    </source>
</reference>
<accession>A0AAN7ZF58</accession>
<keyword evidence="4" id="KW-1185">Reference proteome</keyword>
<name>A0AAN7ZF58_9COLE</name>
<evidence type="ECO:0000313" key="4">
    <source>
        <dbReference type="Proteomes" id="UP001329430"/>
    </source>
</evidence>
<feature type="region of interest" description="Disordered" evidence="1">
    <location>
        <begin position="184"/>
        <end position="235"/>
    </location>
</feature>